<dbReference type="InterPro" id="IPR020048">
    <property type="entry name" value="NADPH-dep_FMN_reduc_SsuE"/>
</dbReference>
<dbReference type="EC" id="1.5.1.38" evidence="5"/>
<feature type="domain" description="NADPH-dependent FMN reductase-like" evidence="4">
    <location>
        <begin position="4"/>
        <end position="143"/>
    </location>
</feature>
<keyword evidence="3 5" id="KW-0560">Oxidoreductase</keyword>
<dbReference type="Pfam" id="PF03358">
    <property type="entry name" value="FMN_red"/>
    <property type="match status" value="1"/>
</dbReference>
<evidence type="ECO:0000256" key="3">
    <source>
        <dbReference type="ARBA" id="ARBA00023002"/>
    </source>
</evidence>
<dbReference type="GO" id="GO:0052873">
    <property type="term" value="F:FMN reductase (NADPH) activity"/>
    <property type="evidence" value="ECO:0007669"/>
    <property type="project" value="UniProtKB-EC"/>
</dbReference>
<accession>A0AAU8IMM8</accession>
<dbReference type="SUPFAM" id="SSF52218">
    <property type="entry name" value="Flavoproteins"/>
    <property type="match status" value="1"/>
</dbReference>
<evidence type="ECO:0000256" key="1">
    <source>
        <dbReference type="ARBA" id="ARBA00022630"/>
    </source>
</evidence>
<dbReference type="NCBIfam" id="TIGR03567">
    <property type="entry name" value="FMN_reduc_SsuE"/>
    <property type="match status" value="1"/>
</dbReference>
<dbReference type="Gene3D" id="3.40.50.360">
    <property type="match status" value="1"/>
</dbReference>
<protein>
    <submittedName>
        <fullName evidence="5">NADPH-dependent FMN reductase</fullName>
        <ecNumber evidence="5">1.5.1.38</ecNumber>
    </submittedName>
</protein>
<proteinExistence type="predicted"/>
<dbReference type="InterPro" id="IPR005025">
    <property type="entry name" value="FMN_Rdtase-like_dom"/>
</dbReference>
<reference evidence="5" key="1">
    <citation type="submission" date="2024-06" db="EMBL/GenBank/DDBJ databases">
        <title>Streptomyces sp. strain HUAS MG91 genome sequences.</title>
        <authorList>
            <person name="Mo P."/>
        </authorList>
    </citation>
    <scope>NUCLEOTIDE SEQUENCE</scope>
    <source>
        <strain evidence="5">HUAS MG91</strain>
    </source>
</reference>
<dbReference type="GO" id="GO:0046306">
    <property type="term" value="P:alkanesulfonate catabolic process"/>
    <property type="evidence" value="ECO:0007669"/>
    <property type="project" value="InterPro"/>
</dbReference>
<dbReference type="RefSeq" id="WP_353941138.1">
    <property type="nucleotide sequence ID" value="NZ_CP159534.1"/>
</dbReference>
<sequence length="184" mass="18984">MPLLLTLTGSASAPGTSRTAHLARDLGTQLAAGRHEIRHLDVRSLPAEGLLSADTADPDIAAAAALVARADALIVASPVYKAAYSGVLKTFLDLLPQYALRGKPVLPLATGGSPAHVLAVDYALRPVLTSLGADVAQGWFVLDRHITVDADGGVTLTPETREALAPVLGRFRDALPTGSRLAAA</sequence>
<dbReference type="InterPro" id="IPR051814">
    <property type="entry name" value="NAD(P)H-dep_FMN_reductase"/>
</dbReference>
<gene>
    <name evidence="5" type="primary">ssuE</name>
    <name evidence="5" type="ORF">ABII15_05485</name>
</gene>
<dbReference type="InterPro" id="IPR029039">
    <property type="entry name" value="Flavoprotein-like_sf"/>
</dbReference>
<keyword evidence="1" id="KW-0285">Flavoprotein</keyword>
<dbReference type="PANTHER" id="PTHR43408">
    <property type="entry name" value="FMN REDUCTASE (NADPH)"/>
    <property type="match status" value="1"/>
</dbReference>
<keyword evidence="2" id="KW-0288">FMN</keyword>
<evidence type="ECO:0000313" key="5">
    <source>
        <dbReference type="EMBL" id="XCJ69451.1"/>
    </source>
</evidence>
<organism evidence="5">
    <name type="scientific">Streptomyces tabacisoli</name>
    <dbReference type="NCBI Taxonomy" id="3156398"/>
    <lineage>
        <taxon>Bacteria</taxon>
        <taxon>Bacillati</taxon>
        <taxon>Actinomycetota</taxon>
        <taxon>Actinomycetes</taxon>
        <taxon>Kitasatosporales</taxon>
        <taxon>Streptomycetaceae</taxon>
        <taxon>Streptomyces</taxon>
    </lineage>
</organism>
<name>A0AAU8IMM8_9ACTN</name>
<dbReference type="PANTHER" id="PTHR43408:SF1">
    <property type="entry name" value="FMN REDUCTASE (NADPH)"/>
    <property type="match status" value="1"/>
</dbReference>
<dbReference type="EMBL" id="CP159534">
    <property type="protein sequence ID" value="XCJ69451.1"/>
    <property type="molecule type" value="Genomic_DNA"/>
</dbReference>
<evidence type="ECO:0000259" key="4">
    <source>
        <dbReference type="Pfam" id="PF03358"/>
    </source>
</evidence>
<evidence type="ECO:0000256" key="2">
    <source>
        <dbReference type="ARBA" id="ARBA00022643"/>
    </source>
</evidence>
<dbReference type="AlphaFoldDB" id="A0AAU8IMM8"/>
<dbReference type="KEGG" id="stac:ABII15_05485"/>